<name>A0A1I3K2C9_9ACTN</name>
<gene>
    <name evidence="1" type="ORF">SAMN05216561_111111</name>
</gene>
<dbReference type="STRING" id="1005945.SAMN05216561_111111"/>
<dbReference type="AlphaFoldDB" id="A0A1I3K2C9"/>
<evidence type="ECO:0000313" key="2">
    <source>
        <dbReference type="Proteomes" id="UP000198649"/>
    </source>
</evidence>
<protein>
    <recommendedName>
        <fullName evidence="3">DUF559 domain-containing protein</fullName>
    </recommendedName>
</protein>
<dbReference type="EMBL" id="FOQG01000011">
    <property type="protein sequence ID" value="SFI66574.1"/>
    <property type="molecule type" value="Genomic_DNA"/>
</dbReference>
<dbReference type="RefSeq" id="WP_091114557.1">
    <property type="nucleotide sequence ID" value="NZ_BKAF01000013.1"/>
</dbReference>
<dbReference type="OrthoDB" id="3173471at2"/>
<reference evidence="1 2" key="1">
    <citation type="submission" date="2016-10" db="EMBL/GenBank/DDBJ databases">
        <authorList>
            <person name="de Groot N.N."/>
        </authorList>
    </citation>
    <scope>NUCLEOTIDE SEQUENCE [LARGE SCALE GENOMIC DNA]</scope>
    <source>
        <strain evidence="1 2">CGMCC 1.11156</strain>
    </source>
</reference>
<sequence length="336" mass="38466">MTEDAEELPEPPHWRLLTSEQVGDAQRGEVRTAGHRRVSFGLYRSATQGDEWSELVKDLQAFRLVLPEGAAFTHVTGARLRGWDLPQLPRQVPVFASVPGDVARPRRCGLIVSRLVSDAPDELRHGLPVAAAEEILLRASRDLGTLDVAIMLTSALRVGDIDQQRLERLLASRRPGVRRLRAACHLSDRKCESPGEVLLKILHDVCDVPADPQVELFDDRGTSLGRADLLLRGTRHVHEYDGGHHRDKDQHRTDLRRERGLSPHYERRGFTLDDLLNHPLTVMHELDRLLERPHQLRRLHRWRSLVLSSCYSEDCRERLHMRWQRLTGQVEWQPTG</sequence>
<organism evidence="1 2">
    <name type="scientific">Nocardioides psychrotolerans</name>
    <dbReference type="NCBI Taxonomy" id="1005945"/>
    <lineage>
        <taxon>Bacteria</taxon>
        <taxon>Bacillati</taxon>
        <taxon>Actinomycetota</taxon>
        <taxon>Actinomycetes</taxon>
        <taxon>Propionibacteriales</taxon>
        <taxon>Nocardioidaceae</taxon>
        <taxon>Nocardioides</taxon>
    </lineage>
</organism>
<proteinExistence type="predicted"/>
<keyword evidence="2" id="KW-1185">Reference proteome</keyword>
<dbReference type="Proteomes" id="UP000198649">
    <property type="component" value="Unassembled WGS sequence"/>
</dbReference>
<accession>A0A1I3K2C9</accession>
<evidence type="ECO:0008006" key="3">
    <source>
        <dbReference type="Google" id="ProtNLM"/>
    </source>
</evidence>
<evidence type="ECO:0000313" key="1">
    <source>
        <dbReference type="EMBL" id="SFI66574.1"/>
    </source>
</evidence>